<feature type="repeat" description="WD" evidence="1">
    <location>
        <begin position="200"/>
        <end position="241"/>
    </location>
</feature>
<dbReference type="Gene3D" id="2.130.10.10">
    <property type="entry name" value="YVTN repeat-like/Quinoprotein amine dehydrogenase"/>
    <property type="match status" value="1"/>
</dbReference>
<feature type="repeat" description="WD" evidence="1">
    <location>
        <begin position="244"/>
        <end position="285"/>
    </location>
</feature>
<sequence length="331" mass="36669">MVKNHIFKILWISVSFFILSGCFEGEKSVAEWPHAAVAVLDADISRDGKLALISSVNFGAALWDLENNQLKFQWKHSDDPQRGITALRLSPDGKRAITADEDTFIIWNTNTGKAYGYWQAPAEIRAVAISDLGRYVLLGLADGRAIHMDMNTGRRLEFTGHRDEAVASVDMSANGVWAFTGGNDYRAILWNSKTGQPRHLFEHATRVVKLKLDPSGTQAFTAGTVGNAFVWDLTTGEQKVKLNLKKKEYVLSAANFSSDGTQVVTGAPGRDISLWNVSDGKRVKQWRVRTRDRGRPSGAIVYAVAFTENDQFILSESSAGFGEKWQVNTTR</sequence>
<name>A0A545T8Y6_9GAMM</name>
<dbReference type="PANTHER" id="PTHR19879">
    <property type="entry name" value="TRANSCRIPTION INITIATION FACTOR TFIID"/>
    <property type="match status" value="1"/>
</dbReference>
<proteinExistence type="predicted"/>
<dbReference type="AlphaFoldDB" id="A0A545T8Y6"/>
<evidence type="ECO:0000256" key="1">
    <source>
        <dbReference type="PROSITE-ProRule" id="PRU00221"/>
    </source>
</evidence>
<dbReference type="PROSITE" id="PS50082">
    <property type="entry name" value="WD_REPEATS_2"/>
    <property type="match status" value="2"/>
</dbReference>
<dbReference type="InterPro" id="IPR011047">
    <property type="entry name" value="Quinoprotein_ADH-like_sf"/>
</dbReference>
<keyword evidence="3" id="KW-1185">Reference proteome</keyword>
<keyword evidence="1" id="KW-0853">WD repeat</keyword>
<reference evidence="2 3" key="1">
    <citation type="submission" date="2019-06" db="EMBL/GenBank/DDBJ databases">
        <title>Draft genome of Aliikangiella marina GYP-15.</title>
        <authorList>
            <person name="Wang G."/>
        </authorList>
    </citation>
    <scope>NUCLEOTIDE SEQUENCE [LARGE SCALE GENOMIC DNA]</scope>
    <source>
        <strain evidence="2 3">GYP-15</strain>
    </source>
</reference>
<dbReference type="PROSITE" id="PS51257">
    <property type="entry name" value="PROKAR_LIPOPROTEIN"/>
    <property type="match status" value="1"/>
</dbReference>
<dbReference type="EMBL" id="VIKR01000003">
    <property type="protein sequence ID" value="TQV73669.1"/>
    <property type="molecule type" value="Genomic_DNA"/>
</dbReference>
<organism evidence="2 3">
    <name type="scientific">Aliikangiella marina</name>
    <dbReference type="NCBI Taxonomy" id="1712262"/>
    <lineage>
        <taxon>Bacteria</taxon>
        <taxon>Pseudomonadati</taxon>
        <taxon>Pseudomonadota</taxon>
        <taxon>Gammaproteobacteria</taxon>
        <taxon>Oceanospirillales</taxon>
        <taxon>Pleioneaceae</taxon>
        <taxon>Aliikangiella</taxon>
    </lineage>
</organism>
<comment type="caution">
    <text evidence="2">The sequence shown here is derived from an EMBL/GenBank/DDBJ whole genome shotgun (WGS) entry which is preliminary data.</text>
</comment>
<dbReference type="Proteomes" id="UP000317839">
    <property type="component" value="Unassembled WGS sequence"/>
</dbReference>
<evidence type="ECO:0000313" key="3">
    <source>
        <dbReference type="Proteomes" id="UP000317839"/>
    </source>
</evidence>
<dbReference type="Pfam" id="PF00400">
    <property type="entry name" value="WD40"/>
    <property type="match status" value="1"/>
</dbReference>
<dbReference type="InterPro" id="IPR015943">
    <property type="entry name" value="WD40/YVTN_repeat-like_dom_sf"/>
</dbReference>
<dbReference type="OrthoDB" id="6192037at2"/>
<evidence type="ECO:0000313" key="2">
    <source>
        <dbReference type="EMBL" id="TQV73669.1"/>
    </source>
</evidence>
<dbReference type="SUPFAM" id="SSF50998">
    <property type="entry name" value="Quinoprotein alcohol dehydrogenase-like"/>
    <property type="match status" value="1"/>
</dbReference>
<gene>
    <name evidence="2" type="ORF">FLL45_12410</name>
</gene>
<dbReference type="InterPro" id="IPR001680">
    <property type="entry name" value="WD40_rpt"/>
</dbReference>
<accession>A0A545T8Y6</accession>
<dbReference type="RefSeq" id="WP_142942377.1">
    <property type="nucleotide sequence ID" value="NZ_VIKR01000003.1"/>
</dbReference>
<dbReference type="PANTHER" id="PTHR19879:SF9">
    <property type="entry name" value="TRANSCRIPTION INITIATION FACTOR TFIID SUBUNIT 5"/>
    <property type="match status" value="1"/>
</dbReference>
<protein>
    <submittedName>
        <fullName evidence="2">Uncharacterized protein</fullName>
    </submittedName>
</protein>
<dbReference type="SMART" id="SM00320">
    <property type="entry name" value="WD40"/>
    <property type="match status" value="5"/>
</dbReference>